<dbReference type="CAZy" id="GT2">
    <property type="family name" value="Glycosyltransferase Family 2"/>
</dbReference>
<dbReference type="PANTHER" id="PTHR43685">
    <property type="entry name" value="GLYCOSYLTRANSFERASE"/>
    <property type="match status" value="1"/>
</dbReference>
<dbReference type="Gene3D" id="3.90.550.10">
    <property type="entry name" value="Spore Coat Polysaccharide Biosynthesis Protein SpsA, Chain A"/>
    <property type="match status" value="1"/>
</dbReference>
<dbReference type="GO" id="GO:0044010">
    <property type="term" value="P:single-species biofilm formation"/>
    <property type="evidence" value="ECO:0007669"/>
    <property type="project" value="TreeGrafter"/>
</dbReference>
<accession>E1QFM6</accession>
<dbReference type="AlphaFoldDB" id="E1QFM6"/>
<dbReference type="PANTHER" id="PTHR43685:SF13">
    <property type="entry name" value="O ANTIGEN BIOSYNTHESIS RHAMNOSYLTRANSFERASE RFBN"/>
    <property type="match status" value="1"/>
</dbReference>
<gene>
    <name evidence="2" type="ordered locus">Deba_0992</name>
</gene>
<dbReference type="EMBL" id="CP002085">
    <property type="protein sequence ID" value="ADK84362.1"/>
    <property type="molecule type" value="Genomic_DNA"/>
</dbReference>
<dbReference type="HOGENOM" id="CLU_061778_0_0_7"/>
<sequence>MPCVLNPDFCKASVVITTKNPGRIFDNVIAMVLSQKTPWDYEVIVIDSGSKDGTVEKLRLLDDKITLICIRPEEFGHGRTRNLGVTHAQGDYVAFLTHDAVPATSEWLSELVTALELDVTACAAFGRHIAHNDADPFTKRDLQAHFDFLGSTTTVQSKFSDHILYDTQIRHRQFLHFYSDNNSCLRKSVWKVYPYPDAEFAEDQIWAATVIDAGFSRVYAHSAVVKHSHDYSSIGTFRRAFDESAAFQRIFGYSLCASLVRGMLSAASCCMHDMQYALINKLPLRRVISRIIRNILRSFGHYLGAKIDQIPTSVAMQLSLDKKLYRS</sequence>
<organism evidence="2 3">
    <name type="scientific">Desulfarculus baarsii (strain ATCC 33931 / DSM 2075 / LMG 7858 / VKM B-1802 / 2st14)</name>
    <dbReference type="NCBI Taxonomy" id="644282"/>
    <lineage>
        <taxon>Bacteria</taxon>
        <taxon>Pseudomonadati</taxon>
        <taxon>Thermodesulfobacteriota</taxon>
        <taxon>Desulfarculia</taxon>
        <taxon>Desulfarculales</taxon>
        <taxon>Desulfarculaceae</taxon>
        <taxon>Desulfarculus</taxon>
    </lineage>
</organism>
<feature type="domain" description="Glycosyltransferase 2-like" evidence="1">
    <location>
        <begin position="13"/>
        <end position="142"/>
    </location>
</feature>
<protein>
    <submittedName>
        <fullName evidence="2">Glycosyl transferase family 2</fullName>
    </submittedName>
</protein>
<dbReference type="InterPro" id="IPR050834">
    <property type="entry name" value="Glycosyltransf_2"/>
</dbReference>
<dbReference type="CDD" id="cd00761">
    <property type="entry name" value="Glyco_tranf_GTA_type"/>
    <property type="match status" value="1"/>
</dbReference>
<keyword evidence="2" id="KW-0808">Transferase</keyword>
<proteinExistence type="predicted"/>
<dbReference type="OrthoDB" id="9815923at2"/>
<dbReference type="GO" id="GO:0016740">
    <property type="term" value="F:transferase activity"/>
    <property type="evidence" value="ECO:0007669"/>
    <property type="project" value="UniProtKB-KW"/>
</dbReference>
<dbReference type="SUPFAM" id="SSF53448">
    <property type="entry name" value="Nucleotide-diphospho-sugar transferases"/>
    <property type="match status" value="1"/>
</dbReference>
<dbReference type="InterPro" id="IPR001173">
    <property type="entry name" value="Glyco_trans_2-like"/>
</dbReference>
<dbReference type="KEGG" id="dbr:Deba_0992"/>
<dbReference type="eggNOG" id="COG1216">
    <property type="taxonomic scope" value="Bacteria"/>
</dbReference>
<evidence type="ECO:0000259" key="1">
    <source>
        <dbReference type="Pfam" id="PF00535"/>
    </source>
</evidence>
<dbReference type="STRING" id="644282.Deba_0992"/>
<name>E1QFM6_DESB2</name>
<dbReference type="Pfam" id="PF00535">
    <property type="entry name" value="Glycos_transf_2"/>
    <property type="match status" value="1"/>
</dbReference>
<dbReference type="InterPro" id="IPR029044">
    <property type="entry name" value="Nucleotide-diphossugar_trans"/>
</dbReference>
<reference evidence="2 3" key="1">
    <citation type="journal article" date="2010" name="Stand. Genomic Sci.">
        <title>Complete genome sequence of Desulfarculus baarsii type strain (2st14).</title>
        <authorList>
            <person name="Sun H."/>
            <person name="Spring S."/>
            <person name="Lapidus A."/>
            <person name="Davenport K."/>
            <person name="Del Rio T.G."/>
            <person name="Tice H."/>
            <person name="Nolan M."/>
            <person name="Copeland A."/>
            <person name="Cheng J.F."/>
            <person name="Lucas S."/>
            <person name="Tapia R."/>
            <person name="Goodwin L."/>
            <person name="Pitluck S."/>
            <person name="Ivanova N."/>
            <person name="Pagani I."/>
            <person name="Mavromatis K."/>
            <person name="Ovchinnikova G."/>
            <person name="Pati A."/>
            <person name="Chen A."/>
            <person name="Palaniappan K."/>
            <person name="Hauser L."/>
            <person name="Chang Y.J."/>
            <person name="Jeffries C.D."/>
            <person name="Detter J.C."/>
            <person name="Han C."/>
            <person name="Rohde M."/>
            <person name="Brambilla E."/>
            <person name="Goker M."/>
            <person name="Woyke T."/>
            <person name="Bristow J."/>
            <person name="Eisen J.A."/>
            <person name="Markowitz V."/>
            <person name="Hugenholtz P."/>
            <person name="Kyrpides N.C."/>
            <person name="Klenk H.P."/>
            <person name="Land M."/>
        </authorList>
    </citation>
    <scope>NUCLEOTIDE SEQUENCE [LARGE SCALE GENOMIC DNA]</scope>
    <source>
        <strain evidence="3">ATCC 33931 / DSM 2075 / LMG 7858 / VKM B-1802 / 2st14</strain>
    </source>
</reference>
<evidence type="ECO:0000313" key="2">
    <source>
        <dbReference type="EMBL" id="ADK84362.1"/>
    </source>
</evidence>
<evidence type="ECO:0000313" key="3">
    <source>
        <dbReference type="Proteomes" id="UP000009047"/>
    </source>
</evidence>
<dbReference type="Proteomes" id="UP000009047">
    <property type="component" value="Chromosome"/>
</dbReference>
<keyword evidence="3" id="KW-1185">Reference proteome</keyword>